<dbReference type="Proteomes" id="UP000298030">
    <property type="component" value="Unassembled WGS sequence"/>
</dbReference>
<name>A0A4Y7TVI2_COPMI</name>
<dbReference type="InterPro" id="IPR050523">
    <property type="entry name" value="AKR_Detox_Biosynth"/>
</dbReference>
<comment type="similarity">
    <text evidence="2">Belongs to the aldo/keto reductase family. Aldo/keto reductase 2 subfamily.</text>
</comment>
<dbReference type="Gene3D" id="3.20.20.100">
    <property type="entry name" value="NADP-dependent oxidoreductase domain"/>
    <property type="match status" value="1"/>
</dbReference>
<evidence type="ECO:0000313" key="4">
    <source>
        <dbReference type="EMBL" id="TEB37632.1"/>
    </source>
</evidence>
<sequence length="372" mass="41458">MGLFDPAPEPKTALGRYRKFSPAAGVHLFPLALGAMSIEDKRGEFMGAMGQEQSRTLLNDIFVPCMDCFDRPIDGIGDSQDETSEEFVGEWAEERGIRDQLFIVTKYTTNYKRLDPAITQKVNYTGNNVKSMHIFVEASLKNLRTSYIDLLYVHWRDRETSIEEVMQGLHTLVLQGKGISGTPAWSNVMERSFERDIIPMALSEGVALCPWTVLAGGKIRTDEEGERRRTTGEKGRTLLNPNWERSEKEKNMHYKLQHIATEVGTKGITSVAIAYLMEKTPYVSPLVGGRSVEHWLANIEALTITLSSDHIKSIEAATDPEFDMGFPTTLVGTGSEIIPLMASAATIDENPPLRPFNLLAAAPLERTKYSSL</sequence>
<gene>
    <name evidence="4" type="ORF">FA13DRAFT_1752354</name>
</gene>
<reference evidence="4 5" key="1">
    <citation type="journal article" date="2019" name="Nat. Ecol. Evol.">
        <title>Megaphylogeny resolves global patterns of mushroom evolution.</title>
        <authorList>
            <person name="Varga T."/>
            <person name="Krizsan K."/>
            <person name="Foldi C."/>
            <person name="Dima B."/>
            <person name="Sanchez-Garcia M."/>
            <person name="Sanchez-Ramirez S."/>
            <person name="Szollosi G.J."/>
            <person name="Szarkandi J.G."/>
            <person name="Papp V."/>
            <person name="Albert L."/>
            <person name="Andreopoulos W."/>
            <person name="Angelini C."/>
            <person name="Antonin V."/>
            <person name="Barry K.W."/>
            <person name="Bougher N.L."/>
            <person name="Buchanan P."/>
            <person name="Buyck B."/>
            <person name="Bense V."/>
            <person name="Catcheside P."/>
            <person name="Chovatia M."/>
            <person name="Cooper J."/>
            <person name="Damon W."/>
            <person name="Desjardin D."/>
            <person name="Finy P."/>
            <person name="Geml J."/>
            <person name="Haridas S."/>
            <person name="Hughes K."/>
            <person name="Justo A."/>
            <person name="Karasinski D."/>
            <person name="Kautmanova I."/>
            <person name="Kiss B."/>
            <person name="Kocsube S."/>
            <person name="Kotiranta H."/>
            <person name="LaButti K.M."/>
            <person name="Lechner B.E."/>
            <person name="Liimatainen K."/>
            <person name="Lipzen A."/>
            <person name="Lukacs Z."/>
            <person name="Mihaltcheva S."/>
            <person name="Morgado L.N."/>
            <person name="Niskanen T."/>
            <person name="Noordeloos M.E."/>
            <person name="Ohm R.A."/>
            <person name="Ortiz-Santana B."/>
            <person name="Ovrebo C."/>
            <person name="Racz N."/>
            <person name="Riley R."/>
            <person name="Savchenko A."/>
            <person name="Shiryaev A."/>
            <person name="Soop K."/>
            <person name="Spirin V."/>
            <person name="Szebenyi C."/>
            <person name="Tomsovsky M."/>
            <person name="Tulloss R.E."/>
            <person name="Uehling J."/>
            <person name="Grigoriev I.V."/>
            <person name="Vagvolgyi C."/>
            <person name="Papp T."/>
            <person name="Martin F.M."/>
            <person name="Miettinen O."/>
            <person name="Hibbett D.S."/>
            <person name="Nagy L.G."/>
        </authorList>
    </citation>
    <scope>NUCLEOTIDE SEQUENCE [LARGE SCALE GENOMIC DNA]</scope>
    <source>
        <strain evidence="4 5">FP101781</strain>
    </source>
</reference>
<dbReference type="PANTHER" id="PTHR43364:SF7">
    <property type="entry name" value="NADP-DEPENDENT OXIDOREDUCTASE DOMAIN-CONTAINING PROTEIN-RELATED"/>
    <property type="match status" value="1"/>
</dbReference>
<protein>
    <submittedName>
        <fullName evidence="4">Aldo/keto reductase</fullName>
    </submittedName>
</protein>
<dbReference type="InterPro" id="IPR023210">
    <property type="entry name" value="NADP_OxRdtase_dom"/>
</dbReference>
<evidence type="ECO:0000313" key="5">
    <source>
        <dbReference type="Proteomes" id="UP000298030"/>
    </source>
</evidence>
<proteinExistence type="inferred from homology"/>
<accession>A0A4Y7TVI2</accession>
<evidence type="ECO:0000256" key="2">
    <source>
        <dbReference type="ARBA" id="ARBA00038157"/>
    </source>
</evidence>
<feature type="domain" description="NADP-dependent oxidoreductase" evidence="3">
    <location>
        <begin position="186"/>
        <end position="317"/>
    </location>
</feature>
<evidence type="ECO:0000259" key="3">
    <source>
        <dbReference type="Pfam" id="PF00248"/>
    </source>
</evidence>
<dbReference type="AlphaFoldDB" id="A0A4Y7TVI2"/>
<comment type="caution">
    <text evidence="4">The sequence shown here is derived from an EMBL/GenBank/DDBJ whole genome shotgun (WGS) entry which is preliminary data.</text>
</comment>
<dbReference type="PANTHER" id="PTHR43364">
    <property type="entry name" value="NADH-SPECIFIC METHYLGLYOXAL REDUCTASE-RELATED"/>
    <property type="match status" value="1"/>
</dbReference>
<dbReference type="SUPFAM" id="SSF51430">
    <property type="entry name" value="NAD(P)-linked oxidoreductase"/>
    <property type="match status" value="1"/>
</dbReference>
<dbReference type="OrthoDB" id="48988at2759"/>
<keyword evidence="1" id="KW-0521">NADP</keyword>
<dbReference type="Pfam" id="PF00248">
    <property type="entry name" value="Aldo_ket_red"/>
    <property type="match status" value="2"/>
</dbReference>
<dbReference type="EMBL" id="QPFP01000004">
    <property type="protein sequence ID" value="TEB37632.1"/>
    <property type="molecule type" value="Genomic_DNA"/>
</dbReference>
<organism evidence="4 5">
    <name type="scientific">Coprinellus micaceus</name>
    <name type="common">Glistening ink-cap mushroom</name>
    <name type="synonym">Coprinus micaceus</name>
    <dbReference type="NCBI Taxonomy" id="71717"/>
    <lineage>
        <taxon>Eukaryota</taxon>
        <taxon>Fungi</taxon>
        <taxon>Dikarya</taxon>
        <taxon>Basidiomycota</taxon>
        <taxon>Agaricomycotina</taxon>
        <taxon>Agaricomycetes</taxon>
        <taxon>Agaricomycetidae</taxon>
        <taxon>Agaricales</taxon>
        <taxon>Agaricineae</taxon>
        <taxon>Psathyrellaceae</taxon>
        <taxon>Coprinellus</taxon>
    </lineage>
</organism>
<dbReference type="STRING" id="71717.A0A4Y7TVI2"/>
<evidence type="ECO:0000256" key="1">
    <source>
        <dbReference type="ARBA" id="ARBA00022857"/>
    </source>
</evidence>
<keyword evidence="5" id="KW-1185">Reference proteome</keyword>
<feature type="domain" description="NADP-dependent oxidoreductase" evidence="3">
    <location>
        <begin position="31"/>
        <end position="177"/>
    </location>
</feature>
<dbReference type="InterPro" id="IPR036812">
    <property type="entry name" value="NAD(P)_OxRdtase_dom_sf"/>
</dbReference>